<keyword evidence="2" id="KW-1185">Reference proteome</keyword>
<protein>
    <submittedName>
        <fullName evidence="1">Uncharacterized protein</fullName>
    </submittedName>
</protein>
<accession>A0A1R3GZ93</accession>
<evidence type="ECO:0000313" key="1">
    <source>
        <dbReference type="EMBL" id="OMO63326.1"/>
    </source>
</evidence>
<sequence length="38" mass="4145">MGTSMKKAVFPESVVEGLNRITDGKPMLEEMLHAKATP</sequence>
<dbReference type="AlphaFoldDB" id="A0A1R3GZ93"/>
<comment type="caution">
    <text evidence="1">The sequence shown here is derived from an EMBL/GenBank/DDBJ whole genome shotgun (WGS) entry which is preliminary data.</text>
</comment>
<name>A0A1R3GZ93_9ROSI</name>
<dbReference type="EMBL" id="AWUE01021132">
    <property type="protein sequence ID" value="OMO63326.1"/>
    <property type="molecule type" value="Genomic_DNA"/>
</dbReference>
<reference evidence="2" key="1">
    <citation type="submission" date="2013-09" db="EMBL/GenBank/DDBJ databases">
        <title>Corchorus olitorius genome sequencing.</title>
        <authorList>
            <person name="Alam M."/>
            <person name="Haque M.S."/>
            <person name="Islam M.S."/>
            <person name="Emdad E.M."/>
            <person name="Islam M.M."/>
            <person name="Ahmed B."/>
            <person name="Halim A."/>
            <person name="Hossen Q.M.M."/>
            <person name="Hossain M.Z."/>
            <person name="Ahmed R."/>
            <person name="Khan M.M."/>
            <person name="Islam R."/>
            <person name="Rashid M.M."/>
            <person name="Khan S.A."/>
            <person name="Rahman M.S."/>
            <person name="Alam M."/>
            <person name="Yahiya A.S."/>
            <person name="Khan M.S."/>
            <person name="Azam M.S."/>
            <person name="Haque T."/>
            <person name="Lashkar M.Z.H."/>
            <person name="Akhand A.I."/>
            <person name="Morshed G."/>
            <person name="Roy S."/>
            <person name="Uddin K.S."/>
            <person name="Rabeya T."/>
            <person name="Hossain A.S."/>
            <person name="Chowdhury A."/>
            <person name="Snigdha A.R."/>
            <person name="Mortoza M.S."/>
            <person name="Matin S.A."/>
            <person name="Hoque S.M.E."/>
            <person name="Islam M.K."/>
            <person name="Roy D.K."/>
            <person name="Haider R."/>
            <person name="Moosa M.M."/>
            <person name="Elias S.M."/>
            <person name="Hasan A.M."/>
            <person name="Jahan S."/>
            <person name="Shafiuddin M."/>
            <person name="Mahmood N."/>
            <person name="Shommy N.S."/>
        </authorList>
    </citation>
    <scope>NUCLEOTIDE SEQUENCE [LARGE SCALE GENOMIC DNA]</scope>
    <source>
        <strain evidence="2">cv. O-4</strain>
    </source>
</reference>
<gene>
    <name evidence="1" type="ORF">COLO4_32553</name>
</gene>
<evidence type="ECO:0000313" key="2">
    <source>
        <dbReference type="Proteomes" id="UP000187203"/>
    </source>
</evidence>
<organism evidence="1 2">
    <name type="scientific">Corchorus olitorius</name>
    <dbReference type="NCBI Taxonomy" id="93759"/>
    <lineage>
        <taxon>Eukaryota</taxon>
        <taxon>Viridiplantae</taxon>
        <taxon>Streptophyta</taxon>
        <taxon>Embryophyta</taxon>
        <taxon>Tracheophyta</taxon>
        <taxon>Spermatophyta</taxon>
        <taxon>Magnoliopsida</taxon>
        <taxon>eudicotyledons</taxon>
        <taxon>Gunneridae</taxon>
        <taxon>Pentapetalae</taxon>
        <taxon>rosids</taxon>
        <taxon>malvids</taxon>
        <taxon>Malvales</taxon>
        <taxon>Malvaceae</taxon>
        <taxon>Grewioideae</taxon>
        <taxon>Apeibeae</taxon>
        <taxon>Corchorus</taxon>
    </lineage>
</organism>
<dbReference type="Proteomes" id="UP000187203">
    <property type="component" value="Unassembled WGS sequence"/>
</dbReference>
<proteinExistence type="predicted"/>